<dbReference type="GO" id="GO:0071108">
    <property type="term" value="P:protein K48-linked deubiquitination"/>
    <property type="evidence" value="ECO:0007669"/>
    <property type="project" value="TreeGrafter"/>
</dbReference>
<sequence>MSQDYDTANALGSNSYNSLMGELVSLETLNMEVQHKSNPEEDCVDFVAATTAALGVPSPSLSKPRSFDDPPDSVLDEMPRKGNLEEEEELFRVLELSENDSKVSVSDAIVDHANGGAMSVSMDEGMHNKQVVPVDSGDKLEKSTGAGINGFREATEPSISEDCPDSVKNMDGQISSASILREAASSTLKTNAINDQQLPNMRPGESIDQNDVTENVGLDASVQNESAAILSPEEHSVSLSESCADVSGRGGKIHHQSTLTTSDRAVVDDSEGSTSYTNSDSSGVRFHQTDVSGALPSIIDDGEPIYEGEECVLDTRTKNLEDHEPVYEGEVVLAEQAEKGILAASDLRPKDEITPQQGELMKTFLRNNASQLTFYGWP</sequence>
<dbReference type="GO" id="GO:1990380">
    <property type="term" value="F:K48-linked deubiquitinase activity"/>
    <property type="evidence" value="ECO:0007669"/>
    <property type="project" value="InterPro"/>
</dbReference>
<reference evidence="3" key="1">
    <citation type="journal article" date="2020" name="Nat. Commun.">
        <title>Genome sequence of the cluster root forming white lupin.</title>
        <authorList>
            <person name="Hufnagel B."/>
            <person name="Marques A."/>
            <person name="Soriano A."/>
            <person name="Marques L."/>
            <person name="Divol F."/>
            <person name="Doumas P."/>
            <person name="Sallet E."/>
            <person name="Mancinotti D."/>
            <person name="Carrere S."/>
            <person name="Marande W."/>
            <person name="Arribat S."/>
            <person name="Keller J."/>
            <person name="Huneau C."/>
            <person name="Blein T."/>
            <person name="Aime D."/>
            <person name="Laguerre M."/>
            <person name="Taylor J."/>
            <person name="Schubert V."/>
            <person name="Nelson M."/>
            <person name="Geu-Flores F."/>
            <person name="Crespi M."/>
            <person name="Gallardo-Guerrero K."/>
            <person name="Delaux P.-M."/>
            <person name="Salse J."/>
            <person name="Berges H."/>
            <person name="Guyot R."/>
            <person name="Gouzy J."/>
            <person name="Peret B."/>
        </authorList>
    </citation>
    <scope>NUCLEOTIDE SEQUENCE [LARGE SCALE GENOMIC DNA]</scope>
    <source>
        <strain evidence="3">cv. Amiga</strain>
    </source>
</reference>
<dbReference type="EMBL" id="WOCE01000016">
    <property type="protein sequence ID" value="KAE9596805.1"/>
    <property type="molecule type" value="Genomic_DNA"/>
</dbReference>
<proteinExistence type="predicted"/>
<dbReference type="AlphaFoldDB" id="A0A6A4P2G6"/>
<dbReference type="Proteomes" id="UP000447434">
    <property type="component" value="Chromosome 16"/>
</dbReference>
<protein>
    <submittedName>
        <fullName evidence="2">Uncharacterized protein</fullName>
    </submittedName>
</protein>
<dbReference type="GO" id="GO:0016807">
    <property type="term" value="F:cysteine-type carboxypeptidase activity"/>
    <property type="evidence" value="ECO:0007669"/>
    <property type="project" value="TreeGrafter"/>
</dbReference>
<keyword evidence="3" id="KW-1185">Reference proteome</keyword>
<gene>
    <name evidence="2" type="ORF">Lalb_Chr16g0379951</name>
</gene>
<feature type="compositionally biased region" description="Polar residues" evidence="1">
    <location>
        <begin position="272"/>
        <end position="282"/>
    </location>
</feature>
<dbReference type="OrthoDB" id="1749855at2759"/>
<evidence type="ECO:0000256" key="1">
    <source>
        <dbReference type="SAM" id="MobiDB-lite"/>
    </source>
</evidence>
<dbReference type="GO" id="GO:0004843">
    <property type="term" value="F:cysteine-type deubiquitinase activity"/>
    <property type="evidence" value="ECO:0007669"/>
    <property type="project" value="InterPro"/>
</dbReference>
<dbReference type="PANTHER" id="PTHR18063">
    <property type="entry name" value="NF-E2 INDUCIBLE PROTEIN"/>
    <property type="match status" value="1"/>
</dbReference>
<evidence type="ECO:0000313" key="3">
    <source>
        <dbReference type="Proteomes" id="UP000447434"/>
    </source>
</evidence>
<evidence type="ECO:0000313" key="2">
    <source>
        <dbReference type="EMBL" id="KAE9596805.1"/>
    </source>
</evidence>
<feature type="region of interest" description="Disordered" evidence="1">
    <location>
        <begin position="136"/>
        <end position="171"/>
    </location>
</feature>
<dbReference type="InterPro" id="IPR007518">
    <property type="entry name" value="MINDY"/>
</dbReference>
<organism evidence="2 3">
    <name type="scientific">Lupinus albus</name>
    <name type="common">White lupine</name>
    <name type="synonym">Lupinus termis</name>
    <dbReference type="NCBI Taxonomy" id="3870"/>
    <lineage>
        <taxon>Eukaryota</taxon>
        <taxon>Viridiplantae</taxon>
        <taxon>Streptophyta</taxon>
        <taxon>Embryophyta</taxon>
        <taxon>Tracheophyta</taxon>
        <taxon>Spermatophyta</taxon>
        <taxon>Magnoliopsida</taxon>
        <taxon>eudicotyledons</taxon>
        <taxon>Gunneridae</taxon>
        <taxon>Pentapetalae</taxon>
        <taxon>rosids</taxon>
        <taxon>fabids</taxon>
        <taxon>Fabales</taxon>
        <taxon>Fabaceae</taxon>
        <taxon>Papilionoideae</taxon>
        <taxon>50 kb inversion clade</taxon>
        <taxon>genistoids sensu lato</taxon>
        <taxon>core genistoids</taxon>
        <taxon>Genisteae</taxon>
        <taxon>Lupinus</taxon>
    </lineage>
</organism>
<name>A0A6A4P2G6_LUPAL</name>
<comment type="caution">
    <text evidence="2">The sequence shown here is derived from an EMBL/GenBank/DDBJ whole genome shotgun (WGS) entry which is preliminary data.</text>
</comment>
<accession>A0A6A4P2G6</accession>
<dbReference type="GO" id="GO:0005829">
    <property type="term" value="C:cytosol"/>
    <property type="evidence" value="ECO:0007669"/>
    <property type="project" value="TreeGrafter"/>
</dbReference>
<dbReference type="PANTHER" id="PTHR18063:SF6">
    <property type="entry name" value="UBIQUITIN CARBOXYL-TERMINAL HYDROLASE"/>
    <property type="match status" value="1"/>
</dbReference>
<feature type="compositionally biased region" description="Polar residues" evidence="1">
    <location>
        <begin position="190"/>
        <end position="199"/>
    </location>
</feature>
<feature type="region of interest" description="Disordered" evidence="1">
    <location>
        <begin position="248"/>
        <end position="285"/>
    </location>
</feature>
<feature type="region of interest" description="Disordered" evidence="1">
    <location>
        <begin position="190"/>
        <end position="210"/>
    </location>
</feature>
<dbReference type="GO" id="GO:0071944">
    <property type="term" value="C:cell periphery"/>
    <property type="evidence" value="ECO:0007669"/>
    <property type="project" value="TreeGrafter"/>
</dbReference>